<feature type="domain" description="Cohesin" evidence="2">
    <location>
        <begin position="84"/>
        <end position="160"/>
    </location>
</feature>
<protein>
    <recommendedName>
        <fullName evidence="2">Cohesin domain-containing protein</fullName>
    </recommendedName>
</protein>
<dbReference type="Proteomes" id="UP000178759">
    <property type="component" value="Unassembled WGS sequence"/>
</dbReference>
<keyword evidence="1" id="KW-0472">Membrane</keyword>
<proteinExistence type="predicted"/>
<evidence type="ECO:0000256" key="1">
    <source>
        <dbReference type="SAM" id="Phobius"/>
    </source>
</evidence>
<keyword evidence="1" id="KW-1133">Transmembrane helix</keyword>
<name>A0A1F6AGU9_9BACT</name>
<dbReference type="GO" id="GO:0030246">
    <property type="term" value="F:carbohydrate binding"/>
    <property type="evidence" value="ECO:0007669"/>
    <property type="project" value="InterPro"/>
</dbReference>
<keyword evidence="1" id="KW-0812">Transmembrane</keyword>
<dbReference type="EMBL" id="MFJV01000001">
    <property type="protein sequence ID" value="OGG23826.1"/>
    <property type="molecule type" value="Genomic_DNA"/>
</dbReference>
<organism evidence="3 4">
    <name type="scientific">Candidatus Gottesmanbacteria bacterium RIFCSPLOWO2_01_FULL_43_11b</name>
    <dbReference type="NCBI Taxonomy" id="1798392"/>
    <lineage>
        <taxon>Bacteria</taxon>
        <taxon>Candidatus Gottesmaniibacteriota</taxon>
    </lineage>
</organism>
<dbReference type="InterPro" id="IPR002102">
    <property type="entry name" value="Cohesin_dom"/>
</dbReference>
<gene>
    <name evidence="3" type="ORF">A3A79_01310</name>
</gene>
<dbReference type="SUPFAM" id="SSF49384">
    <property type="entry name" value="Carbohydrate-binding domain"/>
    <property type="match status" value="1"/>
</dbReference>
<comment type="caution">
    <text evidence="3">The sequence shown here is derived from an EMBL/GenBank/DDBJ whole genome shotgun (WGS) entry which is preliminary data.</text>
</comment>
<dbReference type="GO" id="GO:0000272">
    <property type="term" value="P:polysaccharide catabolic process"/>
    <property type="evidence" value="ECO:0007669"/>
    <property type="project" value="InterPro"/>
</dbReference>
<evidence type="ECO:0000313" key="4">
    <source>
        <dbReference type="Proteomes" id="UP000178759"/>
    </source>
</evidence>
<dbReference type="Pfam" id="PF00963">
    <property type="entry name" value="Cohesin"/>
    <property type="match status" value="1"/>
</dbReference>
<dbReference type="AlphaFoldDB" id="A0A1F6AGU9"/>
<dbReference type="STRING" id="1798392.A3A79_01310"/>
<dbReference type="InterPro" id="IPR008965">
    <property type="entry name" value="CBM2/CBM3_carb-bd_dom_sf"/>
</dbReference>
<reference evidence="3 4" key="1">
    <citation type="journal article" date="2016" name="Nat. Commun.">
        <title>Thousands of microbial genomes shed light on interconnected biogeochemical processes in an aquifer system.</title>
        <authorList>
            <person name="Anantharaman K."/>
            <person name="Brown C.T."/>
            <person name="Hug L.A."/>
            <person name="Sharon I."/>
            <person name="Castelle C.J."/>
            <person name="Probst A.J."/>
            <person name="Thomas B.C."/>
            <person name="Singh A."/>
            <person name="Wilkins M.J."/>
            <person name="Karaoz U."/>
            <person name="Brodie E.L."/>
            <person name="Williams K.H."/>
            <person name="Hubbard S.S."/>
            <person name="Banfield J.F."/>
        </authorList>
    </citation>
    <scope>NUCLEOTIDE SEQUENCE [LARGE SCALE GENOMIC DNA]</scope>
</reference>
<feature type="transmembrane region" description="Helical" evidence="1">
    <location>
        <begin position="24"/>
        <end position="46"/>
    </location>
</feature>
<evidence type="ECO:0000313" key="3">
    <source>
        <dbReference type="EMBL" id="OGG23826.1"/>
    </source>
</evidence>
<sequence>MMPPSPSSEDLTEITEVQKPKRRWWVVVAIPLGIFVLLGIGFYPLIQTTAPTPTPKPTPILQESNASTVLSVDSDNATSTPLLVSVPITINTGKNTVSAVELHLSFDPQKSKNASVSAGAFFTDPTILKNEVDQTNGKITFILGSLTPKQGTGVVAILSLEPVGTITLAIDPETKVAAIGEKENVLKSYK</sequence>
<dbReference type="Gene3D" id="2.60.40.680">
    <property type="match status" value="1"/>
</dbReference>
<accession>A0A1F6AGU9</accession>
<evidence type="ECO:0000259" key="2">
    <source>
        <dbReference type="Pfam" id="PF00963"/>
    </source>
</evidence>